<gene>
    <name evidence="2" type="ORF">CYJ10_10315</name>
</gene>
<dbReference type="AlphaFoldDB" id="A0A2N5CF02"/>
<dbReference type="EMBL" id="PJRP01000003">
    <property type="protein sequence ID" value="PLQ00819.1"/>
    <property type="molecule type" value="Genomic_DNA"/>
</dbReference>
<proteinExistence type="predicted"/>
<dbReference type="OrthoDB" id="5397649at2"/>
<evidence type="ECO:0000313" key="3">
    <source>
        <dbReference type="Proteomes" id="UP000234341"/>
    </source>
</evidence>
<sequence length="157" mass="16558">MNGRRFCRIALALVAGVALTAGTPALAGGRGGGSGGGSAGMHQGSMPVGGFRGQDGGHFGFRHGGFHRGQGRVVFLAVGTGWPGWWEYAYDGWTDEPVYFGYVAPPTQYVEKGKPATASGGAVPSSWRYYCDQPNGYYPHVKRCPGGWQMEPGRSPS</sequence>
<protein>
    <submittedName>
        <fullName evidence="2">Uncharacterized protein</fullName>
    </submittedName>
</protein>
<evidence type="ECO:0000256" key="1">
    <source>
        <dbReference type="SAM" id="SignalP"/>
    </source>
</evidence>
<comment type="caution">
    <text evidence="2">The sequence shown here is derived from an EMBL/GenBank/DDBJ whole genome shotgun (WGS) entry which is preliminary data.</text>
</comment>
<reference evidence="2 3" key="1">
    <citation type="submission" date="2017-12" db="EMBL/GenBank/DDBJ databases">
        <title>Genome sequence of the active heterotrophic nitrifier-denitrifier, Cupriavidus pauculus UM1.</title>
        <authorList>
            <person name="Putonti C."/>
            <person name="Castignetti D."/>
        </authorList>
    </citation>
    <scope>NUCLEOTIDE SEQUENCE [LARGE SCALE GENOMIC DNA]</scope>
    <source>
        <strain evidence="2 3">UM1</strain>
    </source>
</reference>
<evidence type="ECO:0000313" key="2">
    <source>
        <dbReference type="EMBL" id="PLQ00819.1"/>
    </source>
</evidence>
<accession>A0A2N5CF02</accession>
<feature type="chain" id="PRO_5014872327" evidence="1">
    <location>
        <begin position="28"/>
        <end position="157"/>
    </location>
</feature>
<feature type="signal peptide" evidence="1">
    <location>
        <begin position="1"/>
        <end position="27"/>
    </location>
</feature>
<dbReference type="Proteomes" id="UP000234341">
    <property type="component" value="Unassembled WGS sequence"/>
</dbReference>
<organism evidence="2 3">
    <name type="scientific">Cupriavidus pauculus</name>
    <dbReference type="NCBI Taxonomy" id="82633"/>
    <lineage>
        <taxon>Bacteria</taxon>
        <taxon>Pseudomonadati</taxon>
        <taxon>Pseudomonadota</taxon>
        <taxon>Betaproteobacteria</taxon>
        <taxon>Burkholderiales</taxon>
        <taxon>Burkholderiaceae</taxon>
        <taxon>Cupriavidus</taxon>
    </lineage>
</organism>
<name>A0A2N5CF02_9BURK</name>
<keyword evidence="1" id="KW-0732">Signal</keyword>